<accession>A0A9W9Z2K4</accession>
<protein>
    <submittedName>
        <fullName evidence="1">Uncharacterized protein</fullName>
    </submittedName>
</protein>
<keyword evidence="2" id="KW-1185">Reference proteome</keyword>
<comment type="caution">
    <text evidence="1">The sequence shown here is derived from an EMBL/GenBank/DDBJ whole genome shotgun (WGS) entry which is preliminary data.</text>
</comment>
<dbReference type="AlphaFoldDB" id="A0A9W9Z2K4"/>
<organism evidence="1 2">
    <name type="scientific">Desmophyllum pertusum</name>
    <dbReference type="NCBI Taxonomy" id="174260"/>
    <lineage>
        <taxon>Eukaryota</taxon>
        <taxon>Metazoa</taxon>
        <taxon>Cnidaria</taxon>
        <taxon>Anthozoa</taxon>
        <taxon>Hexacorallia</taxon>
        <taxon>Scleractinia</taxon>
        <taxon>Caryophylliina</taxon>
        <taxon>Caryophylliidae</taxon>
        <taxon>Desmophyllum</taxon>
    </lineage>
</organism>
<dbReference type="Proteomes" id="UP001163046">
    <property type="component" value="Unassembled WGS sequence"/>
</dbReference>
<reference evidence="1" key="1">
    <citation type="submission" date="2023-01" db="EMBL/GenBank/DDBJ databases">
        <title>Genome assembly of the deep-sea coral Lophelia pertusa.</title>
        <authorList>
            <person name="Herrera S."/>
            <person name="Cordes E."/>
        </authorList>
    </citation>
    <scope>NUCLEOTIDE SEQUENCE</scope>
    <source>
        <strain evidence="1">USNM1676648</strain>
        <tissue evidence="1">Polyp</tissue>
    </source>
</reference>
<dbReference type="EMBL" id="MU826836">
    <property type="protein sequence ID" value="KAJ7372533.1"/>
    <property type="molecule type" value="Genomic_DNA"/>
</dbReference>
<proteinExistence type="predicted"/>
<sequence length="113" mass="13040">MASFQTFSLPCCLPLQSSVSELRSVRLPQINPAEKRNMNIKKVLQDNCKVIDFHGDNKENARPKERDFTEFYAGQHTLYRVEYEVGKCFPVEKNNADGETQQWNKETLGNNIT</sequence>
<evidence type="ECO:0000313" key="1">
    <source>
        <dbReference type="EMBL" id="KAJ7372533.1"/>
    </source>
</evidence>
<evidence type="ECO:0000313" key="2">
    <source>
        <dbReference type="Proteomes" id="UP001163046"/>
    </source>
</evidence>
<gene>
    <name evidence="1" type="ORF">OS493_019042</name>
</gene>
<name>A0A9W9Z2K4_9CNID</name>